<dbReference type="EMBL" id="JBHUDG010000050">
    <property type="protein sequence ID" value="MFD1631861.1"/>
    <property type="molecule type" value="Genomic_DNA"/>
</dbReference>
<dbReference type="SMART" id="SM00852">
    <property type="entry name" value="MoCF_biosynth"/>
    <property type="match status" value="1"/>
</dbReference>
<dbReference type="NCBIfam" id="TIGR00200">
    <property type="entry name" value="cinA_nterm"/>
    <property type="match status" value="1"/>
</dbReference>
<dbReference type="Pfam" id="PF18146">
    <property type="entry name" value="CinA_KH"/>
    <property type="match status" value="1"/>
</dbReference>
<reference evidence="4" key="1">
    <citation type="journal article" date="2019" name="Int. J. Syst. Evol. Microbiol.">
        <title>The Global Catalogue of Microorganisms (GCM) 10K type strain sequencing project: providing services to taxonomists for standard genome sequencing and annotation.</title>
        <authorList>
            <consortium name="The Broad Institute Genomics Platform"/>
            <consortium name="The Broad Institute Genome Sequencing Center for Infectious Disease"/>
            <person name="Wu L."/>
            <person name="Ma J."/>
        </authorList>
    </citation>
    <scope>NUCLEOTIDE SEQUENCE [LARGE SCALE GENOMIC DNA]</scope>
    <source>
        <strain evidence="4">CCUG 53762</strain>
    </source>
</reference>
<evidence type="ECO:0000313" key="3">
    <source>
        <dbReference type="EMBL" id="MFD1631861.1"/>
    </source>
</evidence>
<dbReference type="PIRSF" id="PIRSF006728">
    <property type="entry name" value="CinA"/>
    <property type="match status" value="1"/>
</dbReference>
<accession>A0ABW4IGI2</accession>
<dbReference type="Pfam" id="PF02464">
    <property type="entry name" value="CinA"/>
    <property type="match status" value="1"/>
</dbReference>
<dbReference type="InterPro" id="IPR050101">
    <property type="entry name" value="CinA"/>
</dbReference>
<protein>
    <recommendedName>
        <fullName evidence="1">CinA-like protein</fullName>
    </recommendedName>
</protein>
<dbReference type="InterPro" id="IPR008136">
    <property type="entry name" value="CinA_C"/>
</dbReference>
<dbReference type="Proteomes" id="UP001597118">
    <property type="component" value="Unassembled WGS sequence"/>
</dbReference>
<evidence type="ECO:0000259" key="2">
    <source>
        <dbReference type="SMART" id="SM00852"/>
    </source>
</evidence>
<dbReference type="Pfam" id="PF00994">
    <property type="entry name" value="MoCF_biosynth"/>
    <property type="match status" value="1"/>
</dbReference>
<gene>
    <name evidence="3" type="ORF">ACFSAH_18460</name>
</gene>
<evidence type="ECO:0000313" key="4">
    <source>
        <dbReference type="Proteomes" id="UP001597118"/>
    </source>
</evidence>
<dbReference type="InterPro" id="IPR008135">
    <property type="entry name" value="Competence-induced_CinA"/>
</dbReference>
<dbReference type="NCBIfam" id="TIGR00199">
    <property type="entry name" value="PncC_domain"/>
    <property type="match status" value="1"/>
</dbReference>
<keyword evidence="4" id="KW-1185">Reference proteome</keyword>
<dbReference type="SUPFAM" id="SSF142433">
    <property type="entry name" value="CinA-like"/>
    <property type="match status" value="1"/>
</dbReference>
<dbReference type="PANTHER" id="PTHR13939">
    <property type="entry name" value="NICOTINAMIDE-NUCLEOTIDE AMIDOHYDROLASE PNCC"/>
    <property type="match status" value="1"/>
</dbReference>
<dbReference type="HAMAP" id="MF_00226_B">
    <property type="entry name" value="CinA_B"/>
    <property type="match status" value="1"/>
</dbReference>
<dbReference type="NCBIfam" id="TIGR00177">
    <property type="entry name" value="molyb_syn"/>
    <property type="match status" value="1"/>
</dbReference>
<comment type="similarity">
    <text evidence="1">Belongs to the CinA family.</text>
</comment>
<evidence type="ECO:0000256" key="1">
    <source>
        <dbReference type="HAMAP-Rule" id="MF_00226"/>
    </source>
</evidence>
<name>A0ABW4IGI2_9SPHI</name>
<dbReference type="InterPro" id="IPR041424">
    <property type="entry name" value="CinA_KH"/>
</dbReference>
<dbReference type="NCBIfam" id="NF001813">
    <property type="entry name" value="PRK00549.1"/>
    <property type="match status" value="1"/>
</dbReference>
<dbReference type="PANTHER" id="PTHR13939:SF0">
    <property type="entry name" value="NMN AMIDOHYDROLASE-LIKE PROTEIN YFAY"/>
    <property type="match status" value="1"/>
</dbReference>
<organism evidence="3 4">
    <name type="scientific">Pseudopedobacter beijingensis</name>
    <dbReference type="NCBI Taxonomy" id="1207056"/>
    <lineage>
        <taxon>Bacteria</taxon>
        <taxon>Pseudomonadati</taxon>
        <taxon>Bacteroidota</taxon>
        <taxon>Sphingobacteriia</taxon>
        <taxon>Sphingobacteriales</taxon>
        <taxon>Sphingobacteriaceae</taxon>
        <taxon>Pseudopedobacter</taxon>
    </lineage>
</organism>
<dbReference type="Gene3D" id="3.90.950.20">
    <property type="entry name" value="CinA-like"/>
    <property type="match status" value="1"/>
</dbReference>
<dbReference type="RefSeq" id="WP_379664182.1">
    <property type="nucleotide sequence ID" value="NZ_JBHUDG010000050.1"/>
</dbReference>
<feature type="domain" description="MoaB/Mog" evidence="2">
    <location>
        <begin position="5"/>
        <end position="172"/>
    </location>
</feature>
<dbReference type="CDD" id="cd00885">
    <property type="entry name" value="cinA"/>
    <property type="match status" value="1"/>
</dbReference>
<dbReference type="InterPro" id="IPR036425">
    <property type="entry name" value="MoaB/Mog-like_dom_sf"/>
</dbReference>
<sequence>MINAEIITIGDEILIGQIVDTNSAWMAVELNKIGVNVHQITSISDEVGHILAALKEAEQRADIILITGGLGPTKDDVTKKTMAQYFGSKGMVVHQDSLVVIEDFFKKRGLPLTPLNAAQAEVPDNCEVLLNEVGTAPCMLFEQGHKIFVSMPGVPFEMKNLMLSKVLPEIRKRYELVSIYHRTILTVGIGESFLADRISYIENELPSYIKLAYLPKLGLVKLRLSCTKDTTEQIIAEVEHFAKRIEEEIPEYWAGNKDVDIEKAMLDLLQKHGLTLSLAESCTGGYLSHLFTQHAGSSAAFLGGGIVYSNQLKKQILGVKEATLNQFGAVSEETAKEMVEGAIKNFGSDYAIAITGIAGPDGGSIEKPVGTVCIAVANKHETVVQKFLFNNKRLQIIESSAIKSLHMLLTLLKKNKVY</sequence>
<dbReference type="InterPro" id="IPR001453">
    <property type="entry name" value="MoaB/Mog_dom"/>
</dbReference>
<comment type="caution">
    <text evidence="3">The sequence shown here is derived from an EMBL/GenBank/DDBJ whole genome shotgun (WGS) entry which is preliminary data.</text>
</comment>
<dbReference type="SUPFAM" id="SSF53218">
    <property type="entry name" value="Molybdenum cofactor biosynthesis proteins"/>
    <property type="match status" value="1"/>
</dbReference>
<dbReference type="InterPro" id="IPR036653">
    <property type="entry name" value="CinA-like_C"/>
</dbReference>
<dbReference type="Gene3D" id="3.40.980.10">
    <property type="entry name" value="MoaB/Mog-like domain"/>
    <property type="match status" value="1"/>
</dbReference>
<proteinExistence type="inferred from homology"/>